<reference evidence="2" key="1">
    <citation type="submission" date="2023-08" db="EMBL/GenBank/DDBJ databases">
        <authorList>
            <person name="Alioto T."/>
            <person name="Alioto T."/>
            <person name="Gomez Garrido J."/>
        </authorList>
    </citation>
    <scope>NUCLEOTIDE SEQUENCE</scope>
</reference>
<evidence type="ECO:0000313" key="2">
    <source>
        <dbReference type="EMBL" id="CAI9735126.1"/>
    </source>
</evidence>
<organism evidence="2 3">
    <name type="scientific">Octopus vulgaris</name>
    <name type="common">Common octopus</name>
    <dbReference type="NCBI Taxonomy" id="6645"/>
    <lineage>
        <taxon>Eukaryota</taxon>
        <taxon>Metazoa</taxon>
        <taxon>Spiralia</taxon>
        <taxon>Lophotrochozoa</taxon>
        <taxon>Mollusca</taxon>
        <taxon>Cephalopoda</taxon>
        <taxon>Coleoidea</taxon>
        <taxon>Octopodiformes</taxon>
        <taxon>Octopoda</taxon>
        <taxon>Incirrata</taxon>
        <taxon>Octopodidae</taxon>
        <taxon>Octopus</taxon>
    </lineage>
</organism>
<accession>A0AA36FDJ7</accession>
<dbReference type="InterPro" id="IPR032135">
    <property type="entry name" value="DUF4817"/>
</dbReference>
<evidence type="ECO:0000259" key="1">
    <source>
        <dbReference type="Pfam" id="PF16087"/>
    </source>
</evidence>
<dbReference type="AlphaFoldDB" id="A0AA36FDJ7"/>
<feature type="domain" description="DUF4817" evidence="1">
    <location>
        <begin position="70"/>
        <end position="121"/>
    </location>
</feature>
<gene>
    <name evidence="2" type="ORF">OCTVUL_1B011243</name>
</gene>
<proteinExistence type="predicted"/>
<dbReference type="Pfam" id="PF16087">
    <property type="entry name" value="DUF4817"/>
    <property type="match status" value="1"/>
</dbReference>
<dbReference type="EMBL" id="OX597830">
    <property type="protein sequence ID" value="CAI9735126.1"/>
    <property type="molecule type" value="Genomic_DNA"/>
</dbReference>
<protein>
    <recommendedName>
        <fullName evidence="1">DUF4817 domain-containing protein</fullName>
    </recommendedName>
</protein>
<keyword evidence="3" id="KW-1185">Reference proteome</keyword>
<evidence type="ECO:0000313" key="3">
    <source>
        <dbReference type="Proteomes" id="UP001162480"/>
    </source>
</evidence>
<dbReference type="Proteomes" id="UP001162480">
    <property type="component" value="Chromosome 17"/>
</dbReference>
<sequence length="126" mass="14941">MVTRLKNEKMLKKSFHKVFTSCKLLASFKNQEVQYIYCISFYESKICRDSPTLLKFTFWYQFNSVQRVMEQFTAVKTFYQNRENATQITRALRTILGRNEAPFESMVRRLMMKFKTTGSVATAEIT</sequence>
<name>A0AA36FDJ7_OCTVU</name>